<keyword evidence="2" id="KW-1185">Reference proteome</keyword>
<gene>
    <name evidence="1" type="ORF">DFP72DRAFT_860597</name>
</gene>
<accession>A0A8H6HA36</accession>
<dbReference type="EMBL" id="JACGCI010000187">
    <property type="protein sequence ID" value="KAF6742332.1"/>
    <property type="molecule type" value="Genomic_DNA"/>
</dbReference>
<evidence type="ECO:0000313" key="2">
    <source>
        <dbReference type="Proteomes" id="UP000521943"/>
    </source>
</evidence>
<reference evidence="1 2" key="1">
    <citation type="submission" date="2020-07" db="EMBL/GenBank/DDBJ databases">
        <title>Comparative genomics of pyrophilous fungi reveals a link between fire events and developmental genes.</title>
        <authorList>
            <consortium name="DOE Joint Genome Institute"/>
            <person name="Steindorff A.S."/>
            <person name="Carver A."/>
            <person name="Calhoun S."/>
            <person name="Stillman K."/>
            <person name="Liu H."/>
            <person name="Lipzen A."/>
            <person name="Pangilinan J."/>
            <person name="Labutti K."/>
            <person name="Bruns T.D."/>
            <person name="Grigoriev I.V."/>
        </authorList>
    </citation>
    <scope>NUCLEOTIDE SEQUENCE [LARGE SCALE GENOMIC DNA]</scope>
    <source>
        <strain evidence="1 2">CBS 144469</strain>
    </source>
</reference>
<name>A0A8H6HA36_9AGAR</name>
<proteinExistence type="predicted"/>
<evidence type="ECO:0000313" key="1">
    <source>
        <dbReference type="EMBL" id="KAF6742332.1"/>
    </source>
</evidence>
<dbReference type="AlphaFoldDB" id="A0A8H6HA36"/>
<protein>
    <submittedName>
        <fullName evidence="1">Uncharacterized protein</fullName>
    </submittedName>
</protein>
<sequence length="209" mass="22399">MAICDCSPSRRVAQGGLGAAAKVEEAQRQWQCSTNKVPVQSLLATIQQRRTTALVLQRYHSQPSSAAPSLAWARYATARISTRTGDHSGIDRGTTKRASDAFTGGMRSRHGHAVGLHMHVLHGVVIANTYREIFVLSPPSTCSGSTTAAGISSTHCTRPGPRASMSAPSSVPVLHGCVLQPGKTRRRWMVDAHEAARPLNKRGHQTAAY</sequence>
<comment type="caution">
    <text evidence="1">The sequence shown here is derived from an EMBL/GenBank/DDBJ whole genome shotgun (WGS) entry which is preliminary data.</text>
</comment>
<dbReference type="Proteomes" id="UP000521943">
    <property type="component" value="Unassembled WGS sequence"/>
</dbReference>
<organism evidence="1 2">
    <name type="scientific">Ephemerocybe angulata</name>
    <dbReference type="NCBI Taxonomy" id="980116"/>
    <lineage>
        <taxon>Eukaryota</taxon>
        <taxon>Fungi</taxon>
        <taxon>Dikarya</taxon>
        <taxon>Basidiomycota</taxon>
        <taxon>Agaricomycotina</taxon>
        <taxon>Agaricomycetes</taxon>
        <taxon>Agaricomycetidae</taxon>
        <taxon>Agaricales</taxon>
        <taxon>Agaricineae</taxon>
        <taxon>Psathyrellaceae</taxon>
        <taxon>Ephemerocybe</taxon>
    </lineage>
</organism>